<dbReference type="InterPro" id="IPR043763">
    <property type="entry name" value="DUF5709"/>
</dbReference>
<protein>
    <submittedName>
        <fullName evidence="3">DUF5709 domain-containing protein</fullName>
    </submittedName>
</protein>
<evidence type="ECO:0000256" key="1">
    <source>
        <dbReference type="SAM" id="MobiDB-lite"/>
    </source>
</evidence>
<feature type="compositionally biased region" description="Basic and acidic residues" evidence="1">
    <location>
        <begin position="175"/>
        <end position="186"/>
    </location>
</feature>
<feature type="compositionally biased region" description="Basic and acidic residues" evidence="1">
    <location>
        <begin position="87"/>
        <end position="96"/>
    </location>
</feature>
<dbReference type="Proteomes" id="UP001501570">
    <property type="component" value="Unassembled WGS sequence"/>
</dbReference>
<comment type="caution">
    <text evidence="3">The sequence shown here is derived from an EMBL/GenBank/DDBJ whole genome shotgun (WGS) entry which is preliminary data.</text>
</comment>
<name>A0ABP9RZV7_9ACTN</name>
<gene>
    <name evidence="3" type="ORF">GCM10023322_40290</name>
</gene>
<sequence>MTGPPPGTQPDMRTDDTYPRKLVDPAADGIPEVADDDSTAYDEVDSRSGRIAEGEDSMALPGDREDGPMALDEFGLTPDEQLAGQDLESRLAREEPEVTEAGLPTTHFQDSDAESPDPQTGSQVSMYDRPGLDPLQEGRVGRIVQPDEGGYNDTESDQIGYDAGAAGGGAAAEEAAMHQFRDDQVT</sequence>
<feature type="region of interest" description="Disordered" evidence="1">
    <location>
        <begin position="1"/>
        <end position="186"/>
    </location>
</feature>
<evidence type="ECO:0000259" key="2">
    <source>
        <dbReference type="Pfam" id="PF18970"/>
    </source>
</evidence>
<feature type="compositionally biased region" description="Basic and acidic residues" evidence="1">
    <location>
        <begin position="12"/>
        <end position="23"/>
    </location>
</feature>
<proteinExistence type="predicted"/>
<reference evidence="4" key="1">
    <citation type="journal article" date="2019" name="Int. J. Syst. Evol. Microbiol.">
        <title>The Global Catalogue of Microorganisms (GCM) 10K type strain sequencing project: providing services to taxonomists for standard genome sequencing and annotation.</title>
        <authorList>
            <consortium name="The Broad Institute Genomics Platform"/>
            <consortium name="The Broad Institute Genome Sequencing Center for Infectious Disease"/>
            <person name="Wu L."/>
            <person name="Ma J."/>
        </authorList>
    </citation>
    <scope>NUCLEOTIDE SEQUENCE [LARGE SCALE GENOMIC DNA]</scope>
    <source>
        <strain evidence="4">JCM 18304</strain>
    </source>
</reference>
<dbReference type="Pfam" id="PF18970">
    <property type="entry name" value="DUF5709"/>
    <property type="match status" value="1"/>
</dbReference>
<evidence type="ECO:0000313" key="4">
    <source>
        <dbReference type="Proteomes" id="UP001501570"/>
    </source>
</evidence>
<accession>A0ABP9RZV7</accession>
<keyword evidence="4" id="KW-1185">Reference proteome</keyword>
<evidence type="ECO:0000313" key="3">
    <source>
        <dbReference type="EMBL" id="GAA5188794.1"/>
    </source>
</evidence>
<feature type="compositionally biased region" description="Acidic residues" evidence="1">
    <location>
        <begin position="33"/>
        <end position="43"/>
    </location>
</feature>
<organism evidence="3 4">
    <name type="scientific">Rugosimonospora acidiphila</name>
    <dbReference type="NCBI Taxonomy" id="556531"/>
    <lineage>
        <taxon>Bacteria</taxon>
        <taxon>Bacillati</taxon>
        <taxon>Actinomycetota</taxon>
        <taxon>Actinomycetes</taxon>
        <taxon>Micromonosporales</taxon>
        <taxon>Micromonosporaceae</taxon>
        <taxon>Rugosimonospora</taxon>
    </lineage>
</organism>
<dbReference type="EMBL" id="BAABJQ010000011">
    <property type="protein sequence ID" value="GAA5188794.1"/>
    <property type="molecule type" value="Genomic_DNA"/>
</dbReference>
<feature type="compositionally biased region" description="Basic and acidic residues" evidence="1">
    <location>
        <begin position="44"/>
        <end position="53"/>
    </location>
</feature>
<feature type="domain" description="DUF5709" evidence="2">
    <location>
        <begin position="137"/>
        <end position="182"/>
    </location>
</feature>